<dbReference type="OrthoDB" id="1550937at2"/>
<dbReference type="AlphaFoldDB" id="A0A2R4VRF2"/>
<evidence type="ECO:0008006" key="3">
    <source>
        <dbReference type="Google" id="ProtNLM"/>
    </source>
</evidence>
<dbReference type="InterPro" id="IPR027417">
    <property type="entry name" value="P-loop_NTPase"/>
</dbReference>
<accession>A0A2R4VRF2</accession>
<keyword evidence="2" id="KW-1185">Reference proteome</keyword>
<reference evidence="1 2" key="1">
    <citation type="submission" date="2018-04" db="EMBL/GenBank/DDBJ databases">
        <title>Complete genome sequence of the nitrogen-fixing bacterium Azospirillum humicireducens type strain SgZ-5.</title>
        <authorList>
            <person name="Yu Z."/>
        </authorList>
    </citation>
    <scope>NUCLEOTIDE SEQUENCE [LARGE SCALE GENOMIC DNA]</scope>
    <source>
        <strain evidence="1 2">SgZ-5</strain>
        <plasmid evidence="1 2">pYZ1</plasmid>
    </source>
</reference>
<keyword evidence="1" id="KW-0614">Plasmid</keyword>
<dbReference type="Proteomes" id="UP000077405">
    <property type="component" value="Plasmid pYZ1"/>
</dbReference>
<dbReference type="SUPFAM" id="SSF52540">
    <property type="entry name" value="P-loop containing nucleoside triphosphate hydrolases"/>
    <property type="match status" value="1"/>
</dbReference>
<name>A0A2R4VRF2_9PROT</name>
<evidence type="ECO:0000313" key="2">
    <source>
        <dbReference type="Proteomes" id="UP000077405"/>
    </source>
</evidence>
<protein>
    <recommendedName>
        <fullName evidence="3">G domain-containing protein</fullName>
    </recommendedName>
</protein>
<geneLocation type="plasmid" evidence="1 2">
    <name>pYZ1</name>
</geneLocation>
<organism evidence="1 2">
    <name type="scientific">Azospirillum humicireducens</name>
    <dbReference type="NCBI Taxonomy" id="1226968"/>
    <lineage>
        <taxon>Bacteria</taxon>
        <taxon>Pseudomonadati</taxon>
        <taxon>Pseudomonadota</taxon>
        <taxon>Alphaproteobacteria</taxon>
        <taxon>Rhodospirillales</taxon>
        <taxon>Azospirillaceae</taxon>
        <taxon>Azospirillum</taxon>
    </lineage>
</organism>
<dbReference type="KEGG" id="ahu:A6A40_16750"/>
<sequence>MPERLFVGVLGNRNSGKSSTWNTLFGAMVRTGQNARTLDLYDDECAEVFLINGSPEERQIYIGDILQDVDCQIVICSIQYTEAVRRTLDFVSEEGYDIFVQWLNPGYNDDGESYDHLGLMPWLIGHGATVSKRDGQDSAESRTEEIRQFIYGWAKARGLTFTCR</sequence>
<dbReference type="RefSeq" id="WP_108547270.1">
    <property type="nucleotide sequence ID" value="NZ_CP028902.1"/>
</dbReference>
<evidence type="ECO:0000313" key="1">
    <source>
        <dbReference type="EMBL" id="AWB06971.1"/>
    </source>
</evidence>
<dbReference type="EMBL" id="CP028902">
    <property type="protein sequence ID" value="AWB06971.1"/>
    <property type="molecule type" value="Genomic_DNA"/>
</dbReference>
<proteinExistence type="predicted"/>
<gene>
    <name evidence="1" type="ORF">A6A40_16750</name>
</gene>